<dbReference type="Proteomes" id="UP000031443">
    <property type="component" value="Unassembled WGS sequence"/>
</dbReference>
<evidence type="ECO:0000313" key="3">
    <source>
        <dbReference type="Proteomes" id="UP000031443"/>
    </source>
</evidence>
<dbReference type="STRING" id="8469.M7AT26"/>
<dbReference type="EMBL" id="KB584215">
    <property type="protein sequence ID" value="EMP26075.1"/>
    <property type="molecule type" value="Genomic_DNA"/>
</dbReference>
<dbReference type="SUPFAM" id="SSF53098">
    <property type="entry name" value="Ribonuclease H-like"/>
    <property type="match status" value="1"/>
</dbReference>
<dbReference type="GO" id="GO:0031012">
    <property type="term" value="C:extracellular matrix"/>
    <property type="evidence" value="ECO:0007669"/>
    <property type="project" value="TreeGrafter"/>
</dbReference>
<dbReference type="PANTHER" id="PTHR33395:SF22">
    <property type="entry name" value="REVERSE TRANSCRIPTASE DOMAIN-CONTAINING PROTEIN"/>
    <property type="match status" value="1"/>
</dbReference>
<dbReference type="AlphaFoldDB" id="M7AT26"/>
<gene>
    <name evidence="2" type="ORF">UY3_16845</name>
</gene>
<feature type="compositionally biased region" description="Polar residues" evidence="1">
    <location>
        <begin position="133"/>
        <end position="143"/>
    </location>
</feature>
<accession>M7AT26</accession>
<dbReference type="InterPro" id="IPR012337">
    <property type="entry name" value="RNaseH-like_sf"/>
</dbReference>
<dbReference type="GO" id="GO:0007508">
    <property type="term" value="P:larval heart development"/>
    <property type="evidence" value="ECO:0007669"/>
    <property type="project" value="TreeGrafter"/>
</dbReference>
<proteinExistence type="predicted"/>
<organism evidence="2 3">
    <name type="scientific">Chelonia mydas</name>
    <name type="common">Green sea-turtle</name>
    <name type="synonym">Chelonia agassizi</name>
    <dbReference type="NCBI Taxonomy" id="8469"/>
    <lineage>
        <taxon>Eukaryota</taxon>
        <taxon>Metazoa</taxon>
        <taxon>Chordata</taxon>
        <taxon>Craniata</taxon>
        <taxon>Vertebrata</taxon>
        <taxon>Euteleostomi</taxon>
        <taxon>Archelosauria</taxon>
        <taxon>Testudinata</taxon>
        <taxon>Testudines</taxon>
        <taxon>Cryptodira</taxon>
        <taxon>Durocryptodira</taxon>
        <taxon>Americhelydia</taxon>
        <taxon>Chelonioidea</taxon>
        <taxon>Cheloniidae</taxon>
        <taxon>Chelonia</taxon>
    </lineage>
</organism>
<evidence type="ECO:0000313" key="2">
    <source>
        <dbReference type="EMBL" id="EMP26075.1"/>
    </source>
</evidence>
<sequence>MWSVLSEALKEQRFNAETTEPESPEKKINLLLVASDSDDENEHMSVCSALDRYRAEPIISRDACPLEWWLKHEGTYESLAHRAHKYLDASYNSAMRTPVLTFRNTQKKKRSSARLPSLLLSLARVSTFEALGTSGTVPSQTSAEPHRTDTESGHSASSSTALTTLGDLKIIKKESYKKWKLGQITKDEYKQITQVCRDKIRKAKAQNEIKLARDIKGNKKTFYKYIRRKIKDRVGPLLNEVGKTITENVEMSEVLNDFCFVFHQEGWR</sequence>
<evidence type="ECO:0008006" key="4">
    <source>
        <dbReference type="Google" id="ProtNLM"/>
    </source>
</evidence>
<name>M7AT26_CHEMY</name>
<keyword evidence="3" id="KW-1185">Reference proteome</keyword>
<dbReference type="PANTHER" id="PTHR33395">
    <property type="entry name" value="TRANSCRIPTASE, PUTATIVE-RELATED-RELATED"/>
    <property type="match status" value="1"/>
</dbReference>
<reference evidence="3" key="1">
    <citation type="journal article" date="2013" name="Nat. Genet.">
        <title>The draft genomes of soft-shell turtle and green sea turtle yield insights into the development and evolution of the turtle-specific body plan.</title>
        <authorList>
            <person name="Wang Z."/>
            <person name="Pascual-Anaya J."/>
            <person name="Zadissa A."/>
            <person name="Li W."/>
            <person name="Niimura Y."/>
            <person name="Huang Z."/>
            <person name="Li C."/>
            <person name="White S."/>
            <person name="Xiong Z."/>
            <person name="Fang D."/>
            <person name="Wang B."/>
            <person name="Ming Y."/>
            <person name="Chen Y."/>
            <person name="Zheng Y."/>
            <person name="Kuraku S."/>
            <person name="Pignatelli M."/>
            <person name="Herrero J."/>
            <person name="Beal K."/>
            <person name="Nozawa M."/>
            <person name="Li Q."/>
            <person name="Wang J."/>
            <person name="Zhang H."/>
            <person name="Yu L."/>
            <person name="Shigenobu S."/>
            <person name="Wang J."/>
            <person name="Liu J."/>
            <person name="Flicek P."/>
            <person name="Searle S."/>
            <person name="Wang J."/>
            <person name="Kuratani S."/>
            <person name="Yin Y."/>
            <person name="Aken B."/>
            <person name="Zhang G."/>
            <person name="Irie N."/>
        </authorList>
    </citation>
    <scope>NUCLEOTIDE SEQUENCE [LARGE SCALE GENOMIC DNA]</scope>
</reference>
<feature type="region of interest" description="Disordered" evidence="1">
    <location>
        <begin position="133"/>
        <end position="160"/>
    </location>
</feature>
<dbReference type="GO" id="GO:0061343">
    <property type="term" value="P:cell adhesion involved in heart morphogenesis"/>
    <property type="evidence" value="ECO:0007669"/>
    <property type="project" value="TreeGrafter"/>
</dbReference>
<evidence type="ECO:0000256" key="1">
    <source>
        <dbReference type="SAM" id="MobiDB-lite"/>
    </source>
</evidence>
<protein>
    <recommendedName>
        <fullName evidence="4">HAT C-terminal dimerisation domain-containing protein</fullName>
    </recommendedName>
</protein>